<protein>
    <recommendedName>
        <fullName evidence="3">Mannosyltransferase</fullName>
    </recommendedName>
</protein>
<name>A0A822A7M7_9BILA</name>
<dbReference type="UniPathway" id="UPA00378"/>
<accession>A0A822A7M7</accession>
<dbReference type="AlphaFoldDB" id="A0A822A7M7"/>
<gene>
    <name evidence="1" type="ORF">QYT958_LOCUS37716</name>
</gene>
<dbReference type="Proteomes" id="UP000663848">
    <property type="component" value="Unassembled WGS sequence"/>
</dbReference>
<evidence type="ECO:0000313" key="1">
    <source>
        <dbReference type="EMBL" id="CAF4997033.1"/>
    </source>
</evidence>
<organism evidence="1 2">
    <name type="scientific">Rotaria socialis</name>
    <dbReference type="NCBI Taxonomy" id="392032"/>
    <lineage>
        <taxon>Eukaryota</taxon>
        <taxon>Metazoa</taxon>
        <taxon>Spiralia</taxon>
        <taxon>Gnathifera</taxon>
        <taxon>Rotifera</taxon>
        <taxon>Eurotatoria</taxon>
        <taxon>Bdelloidea</taxon>
        <taxon>Philodinida</taxon>
        <taxon>Philodinidae</taxon>
        <taxon>Rotaria</taxon>
    </lineage>
</organism>
<sequence>MASHYNYPGANALIKLHTHRKYETKATVHIDVYSAENGISRFLETKPWIYNKTENLTINELSNFDYLLVESTSDEDIRLSPYLSHNLQIIDFVRGFNGFYVDKQYILRMRHPPKIYLLEKKKYTI</sequence>
<proteinExistence type="predicted"/>
<evidence type="ECO:0008006" key="3">
    <source>
        <dbReference type="Google" id="ProtNLM"/>
    </source>
</evidence>
<comment type="caution">
    <text evidence="1">The sequence shown here is derived from an EMBL/GenBank/DDBJ whole genome shotgun (WGS) entry which is preliminary data.</text>
</comment>
<evidence type="ECO:0000313" key="2">
    <source>
        <dbReference type="Proteomes" id="UP000663848"/>
    </source>
</evidence>
<reference evidence="1" key="1">
    <citation type="submission" date="2021-02" db="EMBL/GenBank/DDBJ databases">
        <authorList>
            <person name="Nowell W R."/>
        </authorList>
    </citation>
    <scope>NUCLEOTIDE SEQUENCE</scope>
</reference>
<dbReference type="EMBL" id="CAJOBR010031917">
    <property type="protein sequence ID" value="CAF4997033.1"/>
    <property type="molecule type" value="Genomic_DNA"/>
</dbReference>